<feature type="coiled-coil region" evidence="1">
    <location>
        <begin position="1"/>
        <end position="39"/>
    </location>
</feature>
<dbReference type="EMBL" id="QJKJ01005037">
    <property type="protein sequence ID" value="RDX91776.1"/>
    <property type="molecule type" value="Genomic_DNA"/>
</dbReference>
<dbReference type="PANTHER" id="PTHR33223">
    <property type="entry name" value="CCHC-TYPE DOMAIN-CONTAINING PROTEIN"/>
    <property type="match status" value="1"/>
</dbReference>
<dbReference type="OrthoDB" id="1750196at2759"/>
<dbReference type="InterPro" id="IPR005162">
    <property type="entry name" value="Retrotrans_gag_dom"/>
</dbReference>
<sequence>MEDMIESLGQQNQELRGENQELKGEMIQIREQMNKLYELFTQKTTVNAISAQGTPTHPPRYAPQPYGMPYGGNANTEDQQEFQRQEQIKNSRGTKDDPRATVYYHLPQNPNMTVAPPPVSNEKLSSLEERVRAIEGTGSHGLDATNLCLLPDIILPADFKVPKFEKYKGSSYLRVHLAMYCRKMASFIHQDKILVHCFQDNLTGVVLSWYVNLESGHIKTWRDLAEAFIRQYKYNEDMALDRSRLQNMSKNESEGFKDYA</sequence>
<protein>
    <recommendedName>
        <fullName evidence="3">Retrotransposon gag domain-containing protein</fullName>
    </recommendedName>
</protein>
<gene>
    <name evidence="4" type="ORF">CR513_26185</name>
</gene>
<feature type="domain" description="Retrotransposon gag" evidence="3">
    <location>
        <begin position="201"/>
        <end position="259"/>
    </location>
</feature>
<comment type="caution">
    <text evidence="4">The sequence shown here is derived from an EMBL/GenBank/DDBJ whole genome shotgun (WGS) entry which is preliminary data.</text>
</comment>
<keyword evidence="1" id="KW-0175">Coiled coil</keyword>
<name>A0A371GMM9_MUCPR</name>
<dbReference type="PANTHER" id="PTHR33223:SF8">
    <property type="entry name" value="OS04G0172440 PROTEIN"/>
    <property type="match status" value="1"/>
</dbReference>
<feature type="non-terminal residue" evidence="4">
    <location>
        <position position="1"/>
    </location>
</feature>
<dbReference type="Proteomes" id="UP000257109">
    <property type="component" value="Unassembled WGS sequence"/>
</dbReference>
<keyword evidence="5" id="KW-1185">Reference proteome</keyword>
<evidence type="ECO:0000313" key="5">
    <source>
        <dbReference type="Proteomes" id="UP000257109"/>
    </source>
</evidence>
<reference evidence="4" key="1">
    <citation type="submission" date="2018-05" db="EMBL/GenBank/DDBJ databases">
        <title>Draft genome of Mucuna pruriens seed.</title>
        <authorList>
            <person name="Nnadi N.E."/>
            <person name="Vos R."/>
            <person name="Hasami M.H."/>
            <person name="Devisetty U.K."/>
            <person name="Aguiy J.C."/>
        </authorList>
    </citation>
    <scope>NUCLEOTIDE SEQUENCE [LARGE SCALE GENOMIC DNA]</scope>
    <source>
        <strain evidence="4">JCA_2017</strain>
    </source>
</reference>
<feature type="compositionally biased region" description="Basic and acidic residues" evidence="2">
    <location>
        <begin position="81"/>
        <end position="99"/>
    </location>
</feature>
<feature type="region of interest" description="Disordered" evidence="2">
    <location>
        <begin position="72"/>
        <end position="99"/>
    </location>
</feature>
<evidence type="ECO:0000313" key="4">
    <source>
        <dbReference type="EMBL" id="RDX91776.1"/>
    </source>
</evidence>
<evidence type="ECO:0000259" key="3">
    <source>
        <dbReference type="Pfam" id="PF03732"/>
    </source>
</evidence>
<evidence type="ECO:0000256" key="1">
    <source>
        <dbReference type="SAM" id="Coils"/>
    </source>
</evidence>
<organism evidence="4 5">
    <name type="scientific">Mucuna pruriens</name>
    <name type="common">Velvet bean</name>
    <name type="synonym">Dolichos pruriens</name>
    <dbReference type="NCBI Taxonomy" id="157652"/>
    <lineage>
        <taxon>Eukaryota</taxon>
        <taxon>Viridiplantae</taxon>
        <taxon>Streptophyta</taxon>
        <taxon>Embryophyta</taxon>
        <taxon>Tracheophyta</taxon>
        <taxon>Spermatophyta</taxon>
        <taxon>Magnoliopsida</taxon>
        <taxon>eudicotyledons</taxon>
        <taxon>Gunneridae</taxon>
        <taxon>Pentapetalae</taxon>
        <taxon>rosids</taxon>
        <taxon>fabids</taxon>
        <taxon>Fabales</taxon>
        <taxon>Fabaceae</taxon>
        <taxon>Papilionoideae</taxon>
        <taxon>50 kb inversion clade</taxon>
        <taxon>NPAAA clade</taxon>
        <taxon>indigoferoid/millettioid clade</taxon>
        <taxon>Phaseoleae</taxon>
        <taxon>Mucuna</taxon>
    </lineage>
</organism>
<dbReference type="AlphaFoldDB" id="A0A371GMM9"/>
<dbReference type="Pfam" id="PF03732">
    <property type="entry name" value="Retrotrans_gag"/>
    <property type="match status" value="1"/>
</dbReference>
<evidence type="ECO:0000256" key="2">
    <source>
        <dbReference type="SAM" id="MobiDB-lite"/>
    </source>
</evidence>
<proteinExistence type="predicted"/>
<accession>A0A371GMM9</accession>